<dbReference type="GeneID" id="69006838"/>
<evidence type="ECO:0000313" key="2">
    <source>
        <dbReference type="Proteomes" id="UP000217994"/>
    </source>
</evidence>
<gene>
    <name evidence="1" type="ORF">BZL54_21845</name>
</gene>
<dbReference type="Pfam" id="PF10616">
    <property type="entry name" value="DUF2471"/>
    <property type="match status" value="1"/>
</dbReference>
<dbReference type="InterPro" id="IPR018894">
    <property type="entry name" value="DUF2471"/>
</dbReference>
<organism evidence="1 2">
    <name type="scientific">Burkholderia ubonensis subsp. mesacidophila</name>
    <dbReference type="NCBI Taxonomy" id="265293"/>
    <lineage>
        <taxon>Bacteria</taxon>
        <taxon>Pseudomonadati</taxon>
        <taxon>Pseudomonadota</taxon>
        <taxon>Betaproteobacteria</taxon>
        <taxon>Burkholderiales</taxon>
        <taxon>Burkholderiaceae</taxon>
        <taxon>Burkholderia</taxon>
        <taxon>Burkholderia cepacia complex</taxon>
    </lineage>
</organism>
<dbReference type="AlphaFoldDB" id="A0A2A4FBD4"/>
<protein>
    <recommendedName>
        <fullName evidence="3">DUF2471 family protein</fullName>
    </recommendedName>
</protein>
<dbReference type="EMBL" id="MTZU01000067">
    <property type="protein sequence ID" value="PCE30337.1"/>
    <property type="molecule type" value="Genomic_DNA"/>
</dbReference>
<evidence type="ECO:0008006" key="3">
    <source>
        <dbReference type="Google" id="ProtNLM"/>
    </source>
</evidence>
<dbReference type="RefSeq" id="WP_084911010.1">
    <property type="nucleotide sequence ID" value="NZ_CP020740.1"/>
</dbReference>
<sequence>MYQEQAHVDVDLVQFEHAVNRATQDLQRIVAALARRYLDVFPRAGDPRQLSWRELLEIEEQAFSDLAFQSRNPPVSIDALPRIGPATMPGTDLSGLIDWSQSDPSLPVVYRCVREILFAAPTSEHGTDAV</sequence>
<accession>A0A2A4FBD4</accession>
<comment type="caution">
    <text evidence="1">The sequence shown here is derived from an EMBL/GenBank/DDBJ whole genome shotgun (WGS) entry which is preliminary data.</text>
</comment>
<evidence type="ECO:0000313" key="1">
    <source>
        <dbReference type="EMBL" id="PCE30337.1"/>
    </source>
</evidence>
<proteinExistence type="predicted"/>
<reference evidence="1 2" key="1">
    <citation type="submission" date="2017-01" db="EMBL/GenBank/DDBJ databases">
        <title>Whole-Genome Shotgun Sequencing of Two beta-Proteobacterial Species in Search of the Bulgecin Biosynthetic Cluster.</title>
        <authorList>
            <person name="Horsman M.E."/>
            <person name="Marous D.R."/>
            <person name="Li R."/>
            <person name="Oliver R.A."/>
            <person name="Byun B."/>
            <person name="Emrich S.J."/>
            <person name="Boggess B."/>
            <person name="Townsend C.A."/>
            <person name="Mobashery S."/>
        </authorList>
    </citation>
    <scope>NUCLEOTIDE SEQUENCE [LARGE SCALE GENOMIC DNA]</scope>
    <source>
        <strain evidence="1 2">ATCC 31433</strain>
    </source>
</reference>
<dbReference type="Proteomes" id="UP000217994">
    <property type="component" value="Unassembled WGS sequence"/>
</dbReference>
<name>A0A2A4FBD4_9BURK</name>